<dbReference type="KEGG" id="ndi:NDAI_0G03950"/>
<dbReference type="EMBL" id="HE580273">
    <property type="protein sequence ID" value="CCD26172.2"/>
    <property type="molecule type" value="Genomic_DNA"/>
</dbReference>
<feature type="region of interest" description="Disordered" evidence="16">
    <location>
        <begin position="90"/>
        <end position="112"/>
    </location>
</feature>
<dbReference type="HOGENOM" id="CLU_027610_1_0_1"/>
<evidence type="ECO:0000256" key="9">
    <source>
        <dbReference type="ARBA" id="ARBA00022723"/>
    </source>
</evidence>
<evidence type="ECO:0000256" key="1">
    <source>
        <dbReference type="ARBA" id="ARBA00002267"/>
    </source>
</evidence>
<keyword evidence="5 15" id="KW-0489">Methyltransferase</keyword>
<dbReference type="GeneID" id="11495671"/>
<comment type="similarity">
    <text evidence="2 15">Belongs to the methyltransferase TRM13 family.</text>
</comment>
<name>G0WEG1_NAUDC</name>
<evidence type="ECO:0000256" key="8">
    <source>
        <dbReference type="ARBA" id="ARBA00022694"/>
    </source>
</evidence>
<feature type="compositionally biased region" description="Basic and acidic residues" evidence="16">
    <location>
        <begin position="44"/>
        <end position="54"/>
    </location>
</feature>
<organism evidence="18 19">
    <name type="scientific">Naumovozyma dairenensis (strain ATCC 10597 / BCRC 20456 / CBS 421 / NBRC 0211 / NRRL Y-12639)</name>
    <name type="common">Saccharomyces dairenensis</name>
    <dbReference type="NCBI Taxonomy" id="1071378"/>
    <lineage>
        <taxon>Eukaryota</taxon>
        <taxon>Fungi</taxon>
        <taxon>Dikarya</taxon>
        <taxon>Ascomycota</taxon>
        <taxon>Saccharomycotina</taxon>
        <taxon>Saccharomycetes</taxon>
        <taxon>Saccharomycetales</taxon>
        <taxon>Saccharomycetaceae</taxon>
        <taxon>Naumovozyma</taxon>
    </lineage>
</organism>
<sequence length="458" mass="53460">MEKKRRRCGMTRRNGEQYCTEHLNIWKKKQGNAVHNNNNNNNESKVHDNEKNNDQRIPCPLDPNHTVKKSQLEKHLKKCNKTKLKHSNDGKPYYSIDINGDHHPHKEQSKLEITETSRNKWIMETISILEEISKSNLFDEMPLIEKSNKFMEENRFKLLTNKKHAIQQSSLIQHMIDKKMFRNNPNFIEFGSGRAEFSRYVNQVVLCENNNDIDSTDVEPQTSNFIFIDRASNRMKFDKKILDDYVEWISNKNKKSGEKMNVPDIKRVKIDIRDLKLDPLLSFPNNNNYVAISKHLCGVATDLTLKCIQNSDILTGKDLSSPSNFDGICIAMCCRHVCNSNDYVNPVFVNSLLEKYGHDETFTYDQFFYSLQKMCSWATCGRRDDMNDHDVVRITDDKSITLKEREQFGLLARRIIDEGRKNWVKKNLNNANDFTVELVKYVHSDVSLENIVLLVSKK</sequence>
<feature type="domain" description="CHHC U11-48K-type" evidence="17">
    <location>
        <begin position="56"/>
        <end position="83"/>
    </location>
</feature>
<dbReference type="GO" id="GO:0106050">
    <property type="term" value="F:tRNA 2'-O-methyltransferase activity"/>
    <property type="evidence" value="ECO:0007669"/>
    <property type="project" value="UniProtKB-UniRule"/>
</dbReference>
<evidence type="ECO:0000256" key="10">
    <source>
        <dbReference type="ARBA" id="ARBA00022771"/>
    </source>
</evidence>
<protein>
    <recommendedName>
        <fullName evidence="4 15">tRNA:m(4)X modification enzyme TRM13</fullName>
        <ecNumber evidence="3 15">2.1.1.225</ecNumber>
    </recommendedName>
</protein>
<keyword evidence="19" id="KW-1185">Reference proteome</keyword>
<dbReference type="OMA" id="HRCSWRS"/>
<dbReference type="STRING" id="1071378.G0WEG1"/>
<accession>G0WEG1</accession>
<dbReference type="Pfam" id="PF11722">
    <property type="entry name" value="zf-TRM13_CCCH"/>
    <property type="match status" value="1"/>
</dbReference>
<reference evidence="18 19" key="1">
    <citation type="journal article" date="2011" name="Proc. Natl. Acad. Sci. U.S.A.">
        <title>Evolutionary erosion of yeast sex chromosomes by mating-type switching accidents.</title>
        <authorList>
            <person name="Gordon J.L."/>
            <person name="Armisen D."/>
            <person name="Proux-Wera E."/>
            <person name="Oheigeartaigh S.S."/>
            <person name="Byrne K.P."/>
            <person name="Wolfe K.H."/>
        </authorList>
    </citation>
    <scope>NUCLEOTIDE SEQUENCE [LARGE SCALE GENOMIC DNA]</scope>
    <source>
        <strain evidence="19">ATCC 10597 / BCRC 20456 / CBS 421 / NBRC 0211 / NRRL Y-12639</strain>
    </source>
</reference>
<evidence type="ECO:0000256" key="15">
    <source>
        <dbReference type="RuleBase" id="RU367103"/>
    </source>
</evidence>
<dbReference type="RefSeq" id="XP_003671415.2">
    <property type="nucleotide sequence ID" value="XM_003671367.2"/>
</dbReference>
<dbReference type="PANTHER" id="PTHR12998:SF0">
    <property type="entry name" value="TRNA:M(4)X MODIFICATION ENZYME TRM13 HOMOLOG"/>
    <property type="match status" value="1"/>
</dbReference>
<keyword evidence="8 15" id="KW-0819">tRNA processing</keyword>
<comment type="catalytic activity">
    <reaction evidence="13 15">
        <text>cytidine(4) in tRNA(Gly)(GCC) + S-adenosyl-L-methionine = 2'-O-methylcytidine(4) in tRNA(Gly)(GCC) + S-adenosyl-L-homocysteine + H(+)</text>
        <dbReference type="Rhea" id="RHEA:43192"/>
        <dbReference type="Rhea" id="RHEA-COMP:10399"/>
        <dbReference type="Rhea" id="RHEA-COMP:10400"/>
        <dbReference type="ChEBI" id="CHEBI:15378"/>
        <dbReference type="ChEBI" id="CHEBI:57856"/>
        <dbReference type="ChEBI" id="CHEBI:59789"/>
        <dbReference type="ChEBI" id="CHEBI:74495"/>
        <dbReference type="ChEBI" id="CHEBI:82748"/>
        <dbReference type="EC" id="2.1.1.225"/>
    </reaction>
</comment>
<dbReference type="GO" id="GO:0008270">
    <property type="term" value="F:zinc ion binding"/>
    <property type="evidence" value="ECO:0007669"/>
    <property type="project" value="UniProtKB-KW"/>
</dbReference>
<dbReference type="eggNOG" id="KOG2811">
    <property type="taxonomic scope" value="Eukaryota"/>
</dbReference>
<keyword evidence="6 15" id="KW-0808">Transferase</keyword>
<feature type="compositionally biased region" description="Basic and acidic residues" evidence="16">
    <location>
        <begin position="99"/>
        <end position="112"/>
    </location>
</feature>
<dbReference type="InterPro" id="IPR022776">
    <property type="entry name" value="TRM13/UPF0224_CHHC_Znf_dom"/>
</dbReference>
<keyword evidence="11 15" id="KW-0862">Zinc</keyword>
<gene>
    <name evidence="18" type="primary">NDAI0G03950</name>
    <name evidence="18" type="ordered locus">NDAI_0G03950</name>
</gene>
<dbReference type="Pfam" id="PF05253">
    <property type="entry name" value="zf-U11-48K"/>
    <property type="match status" value="1"/>
</dbReference>
<evidence type="ECO:0000256" key="4">
    <source>
        <dbReference type="ARBA" id="ARBA00015883"/>
    </source>
</evidence>
<feature type="region of interest" description="Disordered" evidence="16">
    <location>
        <begin position="30"/>
        <end position="63"/>
    </location>
</feature>
<dbReference type="InterPro" id="IPR021721">
    <property type="entry name" value="Znf_CCCH-type_TRM13"/>
</dbReference>
<dbReference type="Proteomes" id="UP000000689">
    <property type="component" value="Chromosome 7"/>
</dbReference>
<evidence type="ECO:0000256" key="16">
    <source>
        <dbReference type="SAM" id="MobiDB-lite"/>
    </source>
</evidence>
<keyword evidence="7 15" id="KW-0949">S-adenosyl-L-methionine</keyword>
<dbReference type="PANTHER" id="PTHR12998">
    <property type="entry name" value="TRNA:M(4)X MODIFICATION ENZYME TRM13 HOMOLOG"/>
    <property type="match status" value="1"/>
</dbReference>
<evidence type="ECO:0000259" key="17">
    <source>
        <dbReference type="PROSITE" id="PS51800"/>
    </source>
</evidence>
<comment type="catalytic activity">
    <reaction evidence="12 15">
        <text>cytidine(4) in tRNA(Pro) + S-adenosyl-L-methionine = 2'-O-methylcytidine(4) in tRNA(Pro) + S-adenosyl-L-homocysteine + H(+)</text>
        <dbReference type="Rhea" id="RHEA:32767"/>
        <dbReference type="Rhea" id="RHEA-COMP:10397"/>
        <dbReference type="Rhea" id="RHEA-COMP:10398"/>
        <dbReference type="ChEBI" id="CHEBI:15378"/>
        <dbReference type="ChEBI" id="CHEBI:57856"/>
        <dbReference type="ChEBI" id="CHEBI:59789"/>
        <dbReference type="ChEBI" id="CHEBI:74495"/>
        <dbReference type="ChEBI" id="CHEBI:82748"/>
        <dbReference type="EC" id="2.1.1.225"/>
    </reaction>
</comment>
<evidence type="ECO:0000256" key="11">
    <source>
        <dbReference type="ARBA" id="ARBA00022833"/>
    </source>
</evidence>
<keyword evidence="10 15" id="KW-0863">Zinc-finger</keyword>
<evidence type="ECO:0000256" key="6">
    <source>
        <dbReference type="ARBA" id="ARBA00022679"/>
    </source>
</evidence>
<proteinExistence type="inferred from homology"/>
<dbReference type="InterPro" id="IPR007871">
    <property type="entry name" value="Methyltransferase_TRM13"/>
</dbReference>
<dbReference type="AlphaFoldDB" id="G0WEG1"/>
<evidence type="ECO:0000256" key="13">
    <source>
        <dbReference type="ARBA" id="ARBA00048635"/>
    </source>
</evidence>
<comment type="function">
    <text evidence="1 15">tRNA methylase which 2'-O-methylates cytidine(4) in tRNA(Pro) and tRNA(Gly)(GCC), and adenosine(4) in tRNA(His).</text>
</comment>
<evidence type="ECO:0000313" key="18">
    <source>
        <dbReference type="EMBL" id="CCD26172.2"/>
    </source>
</evidence>
<evidence type="ECO:0000256" key="12">
    <source>
        <dbReference type="ARBA" id="ARBA00048165"/>
    </source>
</evidence>
<dbReference type="EC" id="2.1.1.225" evidence="3 15"/>
<dbReference type="PROSITE" id="PS51800">
    <property type="entry name" value="ZF_CHHC_U11_48K"/>
    <property type="match status" value="1"/>
</dbReference>
<dbReference type="GO" id="GO:0002128">
    <property type="term" value="P:tRNA nucleoside ribose methylation"/>
    <property type="evidence" value="ECO:0007669"/>
    <property type="project" value="EnsemblFungi"/>
</dbReference>
<evidence type="ECO:0000256" key="7">
    <source>
        <dbReference type="ARBA" id="ARBA00022691"/>
    </source>
</evidence>
<keyword evidence="9 15" id="KW-0479">Metal-binding</keyword>
<evidence type="ECO:0000256" key="2">
    <source>
        <dbReference type="ARBA" id="ARBA00005265"/>
    </source>
</evidence>
<evidence type="ECO:0000313" key="19">
    <source>
        <dbReference type="Proteomes" id="UP000000689"/>
    </source>
</evidence>
<dbReference type="Pfam" id="PF05206">
    <property type="entry name" value="TRM13"/>
    <property type="match status" value="1"/>
</dbReference>
<evidence type="ECO:0000256" key="3">
    <source>
        <dbReference type="ARBA" id="ARBA00012810"/>
    </source>
</evidence>
<dbReference type="InterPro" id="IPR039044">
    <property type="entry name" value="Trm13"/>
</dbReference>
<evidence type="ECO:0000256" key="14">
    <source>
        <dbReference type="ARBA" id="ARBA00049393"/>
    </source>
</evidence>
<comment type="catalytic activity">
    <reaction evidence="14 15">
        <text>adenosine(4) in tRNA(His) + S-adenosyl-L-methionine = 2'-O-methyladenosine(4) in tRNA(His) + S-adenosyl-L-homocysteine + H(+)</text>
        <dbReference type="Rhea" id="RHEA:43196"/>
        <dbReference type="Rhea" id="RHEA-COMP:10401"/>
        <dbReference type="Rhea" id="RHEA-COMP:10402"/>
        <dbReference type="ChEBI" id="CHEBI:15378"/>
        <dbReference type="ChEBI" id="CHEBI:57856"/>
        <dbReference type="ChEBI" id="CHEBI:59789"/>
        <dbReference type="ChEBI" id="CHEBI:74411"/>
        <dbReference type="ChEBI" id="CHEBI:74477"/>
        <dbReference type="EC" id="2.1.1.225"/>
    </reaction>
</comment>
<dbReference type="OrthoDB" id="258806at2759"/>
<evidence type="ECO:0000256" key="5">
    <source>
        <dbReference type="ARBA" id="ARBA00022603"/>
    </source>
</evidence>